<proteinExistence type="predicted"/>
<accession>A0A067BUY0</accession>
<gene>
    <name evidence="2" type="ORF">SPRG_22309</name>
</gene>
<dbReference type="GeneID" id="24142692"/>
<feature type="signal peptide" evidence="1">
    <location>
        <begin position="1"/>
        <end position="21"/>
    </location>
</feature>
<dbReference type="Proteomes" id="UP000030745">
    <property type="component" value="Unassembled WGS sequence"/>
</dbReference>
<dbReference type="RefSeq" id="XP_012206986.1">
    <property type="nucleotide sequence ID" value="XM_012351596.1"/>
</dbReference>
<name>A0A067BUY0_SAPPC</name>
<dbReference type="KEGG" id="spar:SPRG_22309"/>
<reference evidence="2 3" key="1">
    <citation type="journal article" date="2013" name="PLoS Genet.">
        <title>Distinctive expansion of potential virulence genes in the genome of the oomycete fish pathogen Saprolegnia parasitica.</title>
        <authorList>
            <person name="Jiang R.H."/>
            <person name="de Bruijn I."/>
            <person name="Haas B.J."/>
            <person name="Belmonte R."/>
            <person name="Lobach L."/>
            <person name="Christie J."/>
            <person name="van den Ackerveken G."/>
            <person name="Bottin A."/>
            <person name="Bulone V."/>
            <person name="Diaz-Moreno S.M."/>
            <person name="Dumas B."/>
            <person name="Fan L."/>
            <person name="Gaulin E."/>
            <person name="Govers F."/>
            <person name="Grenville-Briggs L.J."/>
            <person name="Horner N.R."/>
            <person name="Levin J.Z."/>
            <person name="Mammella M."/>
            <person name="Meijer H.J."/>
            <person name="Morris P."/>
            <person name="Nusbaum C."/>
            <person name="Oome S."/>
            <person name="Phillips A.J."/>
            <person name="van Rooyen D."/>
            <person name="Rzeszutek E."/>
            <person name="Saraiva M."/>
            <person name="Secombes C.J."/>
            <person name="Seidl M.F."/>
            <person name="Snel B."/>
            <person name="Stassen J.H."/>
            <person name="Sykes S."/>
            <person name="Tripathy S."/>
            <person name="van den Berg H."/>
            <person name="Vega-Arreguin J.C."/>
            <person name="Wawra S."/>
            <person name="Young S.K."/>
            <person name="Zeng Q."/>
            <person name="Dieguez-Uribeondo J."/>
            <person name="Russ C."/>
            <person name="Tyler B.M."/>
            <person name="van West P."/>
        </authorList>
    </citation>
    <scope>NUCLEOTIDE SEQUENCE [LARGE SCALE GENOMIC DNA]</scope>
    <source>
        <strain evidence="2 3">CBS 223.65</strain>
    </source>
</reference>
<keyword evidence="1" id="KW-0732">Signal</keyword>
<feature type="chain" id="PRO_5001637929" evidence="1">
    <location>
        <begin position="22"/>
        <end position="496"/>
    </location>
</feature>
<keyword evidence="3" id="KW-1185">Reference proteome</keyword>
<sequence length="496" mass="51942">MVKLFASAFYTATALLTAVHACVWESSGDVVGNLTLYCADVATGARLEPTSTTAPMVSVDARDALQVVVRADATQEILNADASDWTTAYNATVAAPASGGYSVVLVCGKPDGGACHVSYGLQWASPVPVRRALATETGCYFSGSYTTGFTDPNLVFTCNNVQPGFLVSIVSSSSDKFFTAFFDASNYARYKSGGTGTCLNTGCATIYSAESTTSAVVVTSSGSYTLVIRCQNSMSRCTVNADIYFHTKAPAVYMGCSFSGNFAADFAYIFVCDSVQPGVFTPTVSSASDSFSVTIFDGANYARYISDEDGYCANADCLDIYTAQSYTKSLNIGRSGTYAVVVECHNSDGDCNFSGTINFNTGAALTPTPGATTPSGASSTCPVPGTYLSTDMRLELSSSGTFAQTNDGGNGVTCATTGAYEVSGQKASFTVSTVSAECRSRYTINQKYSVPFSFSSSCQQLTLIDATKTWTLQRVSSAPMASVTMLLAVLLAWCAL</sequence>
<dbReference type="VEuPathDB" id="FungiDB:SPRG_22309"/>
<protein>
    <submittedName>
        <fullName evidence="2">Uncharacterized protein</fullName>
    </submittedName>
</protein>
<organism evidence="2 3">
    <name type="scientific">Saprolegnia parasitica (strain CBS 223.65)</name>
    <dbReference type="NCBI Taxonomy" id="695850"/>
    <lineage>
        <taxon>Eukaryota</taxon>
        <taxon>Sar</taxon>
        <taxon>Stramenopiles</taxon>
        <taxon>Oomycota</taxon>
        <taxon>Saprolegniomycetes</taxon>
        <taxon>Saprolegniales</taxon>
        <taxon>Saprolegniaceae</taxon>
        <taxon>Saprolegnia</taxon>
    </lineage>
</organism>
<evidence type="ECO:0000313" key="3">
    <source>
        <dbReference type="Proteomes" id="UP000030745"/>
    </source>
</evidence>
<dbReference type="AlphaFoldDB" id="A0A067BUY0"/>
<evidence type="ECO:0000313" key="2">
    <source>
        <dbReference type="EMBL" id="KDO22319.1"/>
    </source>
</evidence>
<evidence type="ECO:0000256" key="1">
    <source>
        <dbReference type="SAM" id="SignalP"/>
    </source>
</evidence>
<dbReference type="EMBL" id="KK583270">
    <property type="protein sequence ID" value="KDO22319.1"/>
    <property type="molecule type" value="Genomic_DNA"/>
</dbReference>